<sequence length="98" mass="11122">MQDVRHLDPEDREVAKVVKTSIQEKLDGIYKLASPIALTLTNYAVAILSTHNLQPPPPFAAMSGRLLDNRCRRSKPTIGLATTTMKTFWRRCCRVELR</sequence>
<protein>
    <submittedName>
        <fullName evidence="1">Uncharacterized protein</fullName>
    </submittedName>
</protein>
<evidence type="ECO:0000313" key="1">
    <source>
        <dbReference type="EMBL" id="CAI9284608.1"/>
    </source>
</evidence>
<dbReference type="AlphaFoldDB" id="A0AA36E6X7"/>
<reference evidence="1" key="1">
    <citation type="submission" date="2023-04" db="EMBL/GenBank/DDBJ databases">
        <authorList>
            <person name="Vijverberg K."/>
            <person name="Xiong W."/>
            <person name="Schranz E."/>
        </authorList>
    </citation>
    <scope>NUCLEOTIDE SEQUENCE</scope>
</reference>
<dbReference type="Proteomes" id="UP001177003">
    <property type="component" value="Chromosome 5"/>
</dbReference>
<proteinExistence type="predicted"/>
<accession>A0AA36E6X7</accession>
<dbReference type="EMBL" id="OX465081">
    <property type="protein sequence ID" value="CAI9284608.1"/>
    <property type="molecule type" value="Genomic_DNA"/>
</dbReference>
<keyword evidence="2" id="KW-1185">Reference proteome</keyword>
<evidence type="ECO:0000313" key="2">
    <source>
        <dbReference type="Proteomes" id="UP001177003"/>
    </source>
</evidence>
<gene>
    <name evidence="1" type="ORF">LSALG_LOCUS24126</name>
</gene>
<organism evidence="1 2">
    <name type="scientific">Lactuca saligna</name>
    <name type="common">Willowleaf lettuce</name>
    <dbReference type="NCBI Taxonomy" id="75948"/>
    <lineage>
        <taxon>Eukaryota</taxon>
        <taxon>Viridiplantae</taxon>
        <taxon>Streptophyta</taxon>
        <taxon>Embryophyta</taxon>
        <taxon>Tracheophyta</taxon>
        <taxon>Spermatophyta</taxon>
        <taxon>Magnoliopsida</taxon>
        <taxon>eudicotyledons</taxon>
        <taxon>Gunneridae</taxon>
        <taxon>Pentapetalae</taxon>
        <taxon>asterids</taxon>
        <taxon>campanulids</taxon>
        <taxon>Asterales</taxon>
        <taxon>Asteraceae</taxon>
        <taxon>Cichorioideae</taxon>
        <taxon>Cichorieae</taxon>
        <taxon>Lactucinae</taxon>
        <taxon>Lactuca</taxon>
    </lineage>
</organism>
<name>A0AA36E6X7_LACSI</name>